<dbReference type="Proteomes" id="UP001341840">
    <property type="component" value="Unassembled WGS sequence"/>
</dbReference>
<evidence type="ECO:0000313" key="1">
    <source>
        <dbReference type="EMBL" id="MED6216314.1"/>
    </source>
</evidence>
<gene>
    <name evidence="1" type="ORF">PIB30_006599</name>
</gene>
<proteinExistence type="predicted"/>
<dbReference type="EMBL" id="JASCZI010271874">
    <property type="protein sequence ID" value="MED6216314.1"/>
    <property type="molecule type" value="Genomic_DNA"/>
</dbReference>
<organism evidence="1 2">
    <name type="scientific">Stylosanthes scabra</name>
    <dbReference type="NCBI Taxonomy" id="79078"/>
    <lineage>
        <taxon>Eukaryota</taxon>
        <taxon>Viridiplantae</taxon>
        <taxon>Streptophyta</taxon>
        <taxon>Embryophyta</taxon>
        <taxon>Tracheophyta</taxon>
        <taxon>Spermatophyta</taxon>
        <taxon>Magnoliopsida</taxon>
        <taxon>eudicotyledons</taxon>
        <taxon>Gunneridae</taxon>
        <taxon>Pentapetalae</taxon>
        <taxon>rosids</taxon>
        <taxon>fabids</taxon>
        <taxon>Fabales</taxon>
        <taxon>Fabaceae</taxon>
        <taxon>Papilionoideae</taxon>
        <taxon>50 kb inversion clade</taxon>
        <taxon>dalbergioids sensu lato</taxon>
        <taxon>Dalbergieae</taxon>
        <taxon>Pterocarpus clade</taxon>
        <taxon>Stylosanthes</taxon>
    </lineage>
</organism>
<comment type="caution">
    <text evidence="1">The sequence shown here is derived from an EMBL/GenBank/DDBJ whole genome shotgun (WGS) entry which is preliminary data.</text>
</comment>
<reference evidence="1 2" key="1">
    <citation type="journal article" date="2023" name="Plants (Basel)">
        <title>Bridging the Gap: Combining Genomics and Transcriptomics Approaches to Understand Stylosanthes scabra, an Orphan Legume from the Brazilian Caatinga.</title>
        <authorList>
            <person name="Ferreira-Neto J.R.C."/>
            <person name="da Silva M.D."/>
            <person name="Binneck E."/>
            <person name="de Melo N.F."/>
            <person name="da Silva R.H."/>
            <person name="de Melo A.L.T.M."/>
            <person name="Pandolfi V."/>
            <person name="Bustamante F.O."/>
            <person name="Brasileiro-Vidal A.C."/>
            <person name="Benko-Iseppon A.M."/>
        </authorList>
    </citation>
    <scope>NUCLEOTIDE SEQUENCE [LARGE SCALE GENOMIC DNA]</scope>
    <source>
        <tissue evidence="1">Leaves</tissue>
    </source>
</reference>
<protein>
    <submittedName>
        <fullName evidence="1">Uncharacterized protein</fullName>
    </submittedName>
</protein>
<keyword evidence="2" id="KW-1185">Reference proteome</keyword>
<name>A0ABU6Z405_9FABA</name>
<evidence type="ECO:0000313" key="2">
    <source>
        <dbReference type="Proteomes" id="UP001341840"/>
    </source>
</evidence>
<sequence length="147" mass="16311">MGRPFLTFSHITRSLCIGGIGNQVPKRWIRSRDGGGLPIVGALMDYKQRLYELLQQPKRKICDCSQTPKNFSLSRSARWCEQQALVASRHLDGNEEAQSASSIISKSLSGKKARERGLQTKFQQLHSIETNNGTLILPLQSTSGKLG</sequence>
<accession>A0ABU6Z405</accession>